<gene>
    <name evidence="2" type="ORF">K450DRAFT_221917</name>
</gene>
<feature type="compositionally biased region" description="Polar residues" evidence="1">
    <location>
        <begin position="216"/>
        <end position="226"/>
    </location>
</feature>
<protein>
    <submittedName>
        <fullName evidence="2">Uncharacterized protein</fullName>
    </submittedName>
</protein>
<feature type="compositionally biased region" description="Polar residues" evidence="1">
    <location>
        <begin position="120"/>
        <end position="134"/>
    </location>
</feature>
<feature type="compositionally biased region" description="Basic and acidic residues" evidence="1">
    <location>
        <begin position="148"/>
        <end position="165"/>
    </location>
</feature>
<dbReference type="AlphaFoldDB" id="A0AAD5EHH4"/>
<feature type="compositionally biased region" description="Low complexity" evidence="1">
    <location>
        <begin position="234"/>
        <end position="247"/>
    </location>
</feature>
<sequence>MNLCSDHSCAFHEPTFGGCLFVPIHLASHLVLLPQESHKMEAEKQEVEAGPQTVETQASSVPITVDDELPTPELKTDAGNTSDMQEESKQAVESQSIPTTDLTATDSVAAIPGTIEASDENSASTTEKVSQVKSDSPEENQAAEAGEVEIKDQLESNDDVSEKQEQPTTTDSEKVVNGNDEAPGSAVENTAIRMNQEAAVVATEIALPHTEIINGQESVPHTSSSDNQDDDAHSVASSAHSEAYESAGELPDDDDGEGRPKSDSRQDRDSFEDVDYTENTVRVDAENISTIGPNTLNPRDQEKADEMMREGIEAFFSNKFMKAKSIFKAKSDADPLFALGLGSMAFIKAIMTYDADDIVVAVDVLNTTCAIAQAQIDAASAKRPFKETVSHYISSIITQNRTGLPDTPKVNPDEPKTFLPNGVLRAHVVKAEGSLLISMLHLCQENVSGYLKCGFSIRRAYKSYSLVWQEYKKMGQAFHDHIDNDTISAIQFGIGSVHLLLSSLPPKVLKAAAAMGWKPDKNLGFALLKLCQDGQGIRSPLASMMLLAYYTILTSIAPQIFSLDYSNPALECLVEAQKQHPDSCFYLFFTGRVSRLVKNIELSTQSLEGAASAAQGEWAESPMKLLTTYDIAMNEAMDLDWQSACTRFEYLRDQKYWSSAYFQYFVGACHEIMGNRTESILAFASVPTFIKGKGSPIDKFVRRRVAFFEESGYADLDFSLPALELLLIWNAFPFMREKVLEQCLEKVDAALELVYERERVEYEIRLTELAPDIGPPEYYDQRAQALLIKAAVLNALGKHSEAVLHLNWIIDHGTRIKELWVLPFCYWEAGITSWTMDQRLKARMLWETGLKFSKYEFDYRMAVRFNVVLNKCDDLGIYPVEADNASTNTGKKMPTKPTVQ</sequence>
<reference evidence="2" key="1">
    <citation type="submission" date="2021-06" db="EMBL/GenBank/DDBJ databases">
        <authorList>
            <consortium name="DOE Joint Genome Institute"/>
            <person name="Mondo S.J."/>
            <person name="Amses K.R."/>
            <person name="Simmons D.R."/>
            <person name="Longcore J.E."/>
            <person name="Seto K."/>
            <person name="Alves G.H."/>
            <person name="Bonds A.E."/>
            <person name="Quandt C.A."/>
            <person name="Davis W.J."/>
            <person name="Chang Y."/>
            <person name="Letcher P.M."/>
            <person name="Powell M.J."/>
            <person name="Kuo A."/>
            <person name="Labutti K."/>
            <person name="Pangilinan J."/>
            <person name="Andreopoulos W."/>
            <person name="Tritt A."/>
            <person name="Riley R."/>
            <person name="Hundley H."/>
            <person name="Johnson J."/>
            <person name="Lipzen A."/>
            <person name="Barry K."/>
            <person name="Berbee M.L."/>
            <person name="Buchler N.E."/>
            <person name="Grigoriev I.V."/>
            <person name="Spatafora J.W."/>
            <person name="Stajich J.E."/>
            <person name="James T.Y."/>
        </authorList>
    </citation>
    <scope>NUCLEOTIDE SEQUENCE</scope>
    <source>
        <strain evidence="2">AG</strain>
    </source>
</reference>
<dbReference type="PANTHER" id="PTHR31859">
    <property type="entry name" value="TETRATRICOPEPTIDE REPEAT PROTEIN 39 FAMILY MEMBER"/>
    <property type="match status" value="1"/>
</dbReference>
<name>A0AAD5EHH4_UMBRA</name>
<dbReference type="PANTHER" id="PTHR31859:SF1">
    <property type="entry name" value="TETRATRICOPEPTIDE REPEAT PROTEIN 39C"/>
    <property type="match status" value="1"/>
</dbReference>
<feature type="region of interest" description="Disordered" evidence="1">
    <location>
        <begin position="41"/>
        <end position="191"/>
    </location>
</feature>
<keyword evidence="3" id="KW-1185">Reference proteome</keyword>
<feature type="compositionally biased region" description="Basic and acidic residues" evidence="1">
    <location>
        <begin position="257"/>
        <end position="271"/>
    </location>
</feature>
<reference evidence="2" key="2">
    <citation type="journal article" date="2022" name="Proc. Natl. Acad. Sci. U.S.A.">
        <title>Diploid-dominant life cycles characterize the early evolution of Fungi.</title>
        <authorList>
            <person name="Amses K.R."/>
            <person name="Simmons D.R."/>
            <person name="Longcore J.E."/>
            <person name="Mondo S.J."/>
            <person name="Seto K."/>
            <person name="Jeronimo G.H."/>
            <person name="Bonds A.E."/>
            <person name="Quandt C.A."/>
            <person name="Davis W.J."/>
            <person name="Chang Y."/>
            <person name="Federici B.A."/>
            <person name="Kuo A."/>
            <person name="LaButti K."/>
            <person name="Pangilinan J."/>
            <person name="Andreopoulos W."/>
            <person name="Tritt A."/>
            <person name="Riley R."/>
            <person name="Hundley H."/>
            <person name="Johnson J."/>
            <person name="Lipzen A."/>
            <person name="Barry K."/>
            <person name="Lang B.F."/>
            <person name="Cuomo C.A."/>
            <person name="Buchler N.E."/>
            <person name="Grigoriev I.V."/>
            <person name="Spatafora J.W."/>
            <person name="Stajich J.E."/>
            <person name="James T.Y."/>
        </authorList>
    </citation>
    <scope>NUCLEOTIDE SEQUENCE</scope>
    <source>
        <strain evidence="2">AG</strain>
    </source>
</reference>
<evidence type="ECO:0000256" key="1">
    <source>
        <dbReference type="SAM" id="MobiDB-lite"/>
    </source>
</evidence>
<dbReference type="EMBL" id="MU620895">
    <property type="protein sequence ID" value="KAI8583599.1"/>
    <property type="molecule type" value="Genomic_DNA"/>
</dbReference>
<dbReference type="GeneID" id="75911158"/>
<feature type="compositionally biased region" description="Polar residues" evidence="1">
    <location>
        <begin position="91"/>
        <end position="106"/>
    </location>
</feature>
<evidence type="ECO:0000313" key="2">
    <source>
        <dbReference type="EMBL" id="KAI8583599.1"/>
    </source>
</evidence>
<accession>A0AAD5EHH4</accession>
<dbReference type="InterPro" id="IPR019412">
    <property type="entry name" value="IML2/TPR_39"/>
</dbReference>
<feature type="region of interest" description="Disordered" evidence="1">
    <location>
        <begin position="216"/>
        <end position="300"/>
    </location>
</feature>
<proteinExistence type="predicted"/>
<feature type="compositionally biased region" description="Polar residues" evidence="1">
    <location>
        <begin position="287"/>
        <end position="298"/>
    </location>
</feature>
<dbReference type="Pfam" id="PF10300">
    <property type="entry name" value="Iml2-TPR_39"/>
    <property type="match status" value="1"/>
</dbReference>
<evidence type="ECO:0000313" key="3">
    <source>
        <dbReference type="Proteomes" id="UP001206595"/>
    </source>
</evidence>
<comment type="caution">
    <text evidence="2">The sequence shown here is derived from an EMBL/GenBank/DDBJ whole genome shotgun (WGS) entry which is preliminary data.</text>
</comment>
<organism evidence="2 3">
    <name type="scientific">Umbelopsis ramanniana AG</name>
    <dbReference type="NCBI Taxonomy" id="1314678"/>
    <lineage>
        <taxon>Eukaryota</taxon>
        <taxon>Fungi</taxon>
        <taxon>Fungi incertae sedis</taxon>
        <taxon>Mucoromycota</taxon>
        <taxon>Mucoromycotina</taxon>
        <taxon>Umbelopsidomycetes</taxon>
        <taxon>Umbelopsidales</taxon>
        <taxon>Umbelopsidaceae</taxon>
        <taxon>Umbelopsis</taxon>
    </lineage>
</organism>
<dbReference type="Proteomes" id="UP001206595">
    <property type="component" value="Unassembled WGS sequence"/>
</dbReference>
<feature type="compositionally biased region" description="Polar residues" evidence="1">
    <location>
        <begin position="53"/>
        <end position="62"/>
    </location>
</feature>
<dbReference type="RefSeq" id="XP_051448603.1">
    <property type="nucleotide sequence ID" value="XM_051585810.1"/>
</dbReference>